<reference evidence="1 2" key="1">
    <citation type="submission" date="2016-12" db="EMBL/GenBank/DDBJ databases">
        <title>The genome of dimorphic prosthecate Glycocaulis alkaliphilus 6b-8t, isolated from crude oil dictates its adaptability in petroleum environments.</title>
        <authorList>
            <person name="Wu X.-L."/>
            <person name="Geng S."/>
        </authorList>
    </citation>
    <scope>NUCLEOTIDE SEQUENCE [LARGE SCALE GENOMIC DNA]</scope>
    <source>
        <strain evidence="1 2">6B-8</strain>
    </source>
</reference>
<accession>A0A3T0ED77</accession>
<dbReference type="KEGG" id="gak:X907_2738"/>
<dbReference type="AlphaFoldDB" id="A0A3T0ED77"/>
<dbReference type="EMBL" id="CP018911">
    <property type="protein sequence ID" value="AZU05247.1"/>
    <property type="molecule type" value="Genomic_DNA"/>
</dbReference>
<proteinExistence type="predicted"/>
<name>A0A3T0ED77_9PROT</name>
<evidence type="ECO:0000313" key="2">
    <source>
        <dbReference type="Proteomes" id="UP000286954"/>
    </source>
</evidence>
<evidence type="ECO:0000313" key="1">
    <source>
        <dbReference type="EMBL" id="AZU05247.1"/>
    </source>
</evidence>
<dbReference type="Proteomes" id="UP000286954">
    <property type="component" value="Chromosome"/>
</dbReference>
<gene>
    <name evidence="1" type="ORF">X907_2738</name>
</gene>
<sequence length="144" mass="16253">MKIEISQRGGVRYVGMRAYMEWLKQTFDANVGALSQHGSVDFRVISIPLIQDFSHRSRLGLRMADWTASAFFKAIDIHQTGACDASFAKALGPRIARASGQSLPAGYGVKLMPGWNSGHLKNVDPIQLDIFRYYGYPREWRSNW</sequence>
<protein>
    <submittedName>
        <fullName evidence="1">Uncharacterized protein</fullName>
    </submittedName>
</protein>
<keyword evidence="2" id="KW-1185">Reference proteome</keyword>
<organism evidence="1 2">
    <name type="scientific">Glycocaulis alkaliphilus</name>
    <dbReference type="NCBI Taxonomy" id="1434191"/>
    <lineage>
        <taxon>Bacteria</taxon>
        <taxon>Pseudomonadati</taxon>
        <taxon>Pseudomonadota</taxon>
        <taxon>Alphaproteobacteria</taxon>
        <taxon>Maricaulales</taxon>
        <taxon>Maricaulaceae</taxon>
        <taxon>Glycocaulis</taxon>
    </lineage>
</organism>